<dbReference type="Gene3D" id="1.20.1250.20">
    <property type="entry name" value="MFS general substrate transporter like domains"/>
    <property type="match status" value="2"/>
</dbReference>
<keyword evidence="3 5" id="KW-1133">Transmembrane helix</keyword>
<evidence type="ECO:0000256" key="5">
    <source>
        <dbReference type="SAM" id="Phobius"/>
    </source>
</evidence>
<feature type="transmembrane region" description="Helical" evidence="5">
    <location>
        <begin position="188"/>
        <end position="207"/>
    </location>
</feature>
<evidence type="ECO:0000313" key="6">
    <source>
        <dbReference type="EMBL" id="KAK9423255.1"/>
    </source>
</evidence>
<keyword evidence="2 5" id="KW-0812">Transmembrane</keyword>
<gene>
    <name evidence="6" type="ORF">SUNI508_04149</name>
</gene>
<reference evidence="6 7" key="1">
    <citation type="journal article" date="2024" name="J. Plant Pathol.">
        <title>Sequence and assembly of the genome of Seiridium unicorne, isolate CBS 538.82, causal agent of cypress canker disease.</title>
        <authorList>
            <person name="Scali E."/>
            <person name="Rocca G.D."/>
            <person name="Danti R."/>
            <person name="Garbelotto M."/>
            <person name="Barberini S."/>
            <person name="Baroncelli R."/>
            <person name="Emiliani G."/>
        </authorList>
    </citation>
    <scope>NUCLEOTIDE SEQUENCE [LARGE SCALE GENOMIC DNA]</scope>
    <source>
        <strain evidence="6 7">BM-138-508</strain>
    </source>
</reference>
<accession>A0ABR2V9U7</accession>
<feature type="transmembrane region" description="Helical" evidence="5">
    <location>
        <begin position="324"/>
        <end position="344"/>
    </location>
</feature>
<dbReference type="InterPro" id="IPR011701">
    <property type="entry name" value="MFS"/>
</dbReference>
<organism evidence="6 7">
    <name type="scientific">Seiridium unicorne</name>
    <dbReference type="NCBI Taxonomy" id="138068"/>
    <lineage>
        <taxon>Eukaryota</taxon>
        <taxon>Fungi</taxon>
        <taxon>Dikarya</taxon>
        <taxon>Ascomycota</taxon>
        <taxon>Pezizomycotina</taxon>
        <taxon>Sordariomycetes</taxon>
        <taxon>Xylariomycetidae</taxon>
        <taxon>Amphisphaeriales</taxon>
        <taxon>Sporocadaceae</taxon>
        <taxon>Seiridium</taxon>
    </lineage>
</organism>
<dbReference type="InterPro" id="IPR036259">
    <property type="entry name" value="MFS_trans_sf"/>
</dbReference>
<evidence type="ECO:0000256" key="2">
    <source>
        <dbReference type="ARBA" id="ARBA00022692"/>
    </source>
</evidence>
<dbReference type="EMBL" id="JARVKF010000079">
    <property type="protein sequence ID" value="KAK9423255.1"/>
    <property type="molecule type" value="Genomic_DNA"/>
</dbReference>
<feature type="transmembrane region" description="Helical" evidence="5">
    <location>
        <begin position="156"/>
        <end position="176"/>
    </location>
</feature>
<comment type="caution">
    <text evidence="6">The sequence shown here is derived from an EMBL/GenBank/DDBJ whole genome shotgun (WGS) entry which is preliminary data.</text>
</comment>
<protein>
    <submittedName>
        <fullName evidence="6">Major facilitator superfamily (MFS) profile domain-containing protein</fullName>
    </submittedName>
</protein>
<evidence type="ECO:0000256" key="3">
    <source>
        <dbReference type="ARBA" id="ARBA00022989"/>
    </source>
</evidence>
<evidence type="ECO:0000313" key="7">
    <source>
        <dbReference type="Proteomes" id="UP001408356"/>
    </source>
</evidence>
<dbReference type="PANTHER" id="PTHR42718">
    <property type="entry name" value="MAJOR FACILITATOR SUPERFAMILY MULTIDRUG TRANSPORTER MFSC"/>
    <property type="match status" value="1"/>
</dbReference>
<evidence type="ECO:0000256" key="1">
    <source>
        <dbReference type="ARBA" id="ARBA00004141"/>
    </source>
</evidence>
<dbReference type="SUPFAM" id="SSF103473">
    <property type="entry name" value="MFS general substrate transporter"/>
    <property type="match status" value="2"/>
</dbReference>
<feature type="transmembrane region" description="Helical" evidence="5">
    <location>
        <begin position="57"/>
        <end position="86"/>
    </location>
</feature>
<proteinExistence type="predicted"/>
<feature type="transmembrane region" description="Helical" evidence="5">
    <location>
        <begin position="242"/>
        <end position="269"/>
    </location>
</feature>
<keyword evidence="4 5" id="KW-0472">Membrane</keyword>
<dbReference type="PANTHER" id="PTHR42718:SF10">
    <property type="entry name" value="TRANSPORTER, PUTATIVE (AFU_ORTHOLOGUE AFUA_8G06760)-RELATED"/>
    <property type="match status" value="1"/>
</dbReference>
<evidence type="ECO:0000256" key="4">
    <source>
        <dbReference type="ARBA" id="ARBA00023136"/>
    </source>
</evidence>
<sequence>MASHTLTELQTLEPVTIDARSYAVAPSRMSHERPAEASPVASMANTTPTTILSRTRAIIVITQLTGLTLFGSFCNGAIVVGLPAIATSLQLEEGTKRVSRVGAFLSATFALAFGLARTGGELIAFRALHGVANAIFVPSSISIISMNMKEGIPRNLGFACLGFASTIGFSLGLVLGGILVDRTGWRPAFYLAGAISFVLAFIGIWALPGDKRLPSNQSVWKQLASQIDWIEHSSREHRLGDVVVCVVILAPLNCDMLFTVGLLVVSGVFPKHMQALSGAVFNTCAQLGTAIGLTLASVISTSVSNASHETNKASPSALMEGYRAVFWTMLAWMLAVCLTCLFGLRRVEGVGMKRD</sequence>
<dbReference type="Proteomes" id="UP001408356">
    <property type="component" value="Unassembled WGS sequence"/>
</dbReference>
<feature type="transmembrane region" description="Helical" evidence="5">
    <location>
        <begin position="98"/>
        <end position="116"/>
    </location>
</feature>
<name>A0ABR2V9U7_9PEZI</name>
<comment type="subcellular location">
    <subcellularLocation>
        <location evidence="1">Membrane</location>
        <topology evidence="1">Multi-pass membrane protein</topology>
    </subcellularLocation>
</comment>
<dbReference type="Pfam" id="PF07690">
    <property type="entry name" value="MFS_1"/>
    <property type="match status" value="1"/>
</dbReference>
<feature type="transmembrane region" description="Helical" evidence="5">
    <location>
        <begin position="122"/>
        <end position="144"/>
    </location>
</feature>
<keyword evidence="7" id="KW-1185">Reference proteome</keyword>